<sequence>MESSTACSSMLTSENDEGSLNSSYSKKMADAVISSTSYSLDSISRLKRKSIDLVKKKSNEYISIGSGGSTVTNETFANLDNDGSNGSSTTISASLMNRLNRVKEKHLWRSNIKNSADTNKGTGAKNGNVKGIKVVDDEMLLLSRLSQDTLNNDSTFPLKTIAKLDSDVYSQFSDSNITLTNSVINTDMDKNINSLDNTPREPASKNSIHELLDEEHMWISEAMAENDNDLTYVIKSYNHSIAYDLGQDKHLHYYQLPFPWRENRYIINGYRFYHKNSKLLLSVFNWYGFHNETANIWSHLLGAIYFAYIVLFEFPKSFIVQSPEVPPSAKYIVYLFLLAGIKCMLASVFWHTFNGTCSIKLRPKYCCVDYSGITILITASILTAEFVSLYDHRSIMTVYMSLSLLFGCFGLYLNWSPKFDSPEARPLRIKFFILLAALGGLAFFHVAYLEGMAYAAWLYSPVTSKSIVWYLIGVFFYGSFIPERFRSDFVIDKSIPNSKQLASDVTIITKHKHVHFREEPTKTNHCKDCTSKSFKTLWWVDYICNSHNIWHVFVFLGVMGHYNAILDMFAKKWLTNI</sequence>
<keyword evidence="9" id="KW-1185">Reference proteome</keyword>
<evidence type="ECO:0000256" key="6">
    <source>
        <dbReference type="SAM" id="MobiDB-lite"/>
    </source>
</evidence>
<dbReference type="STRING" id="436907.A7TFK9"/>
<dbReference type="PANTHER" id="PTHR20855">
    <property type="entry name" value="ADIPOR/PROGESTIN RECEPTOR-RELATED"/>
    <property type="match status" value="1"/>
</dbReference>
<reference evidence="8 9" key="1">
    <citation type="journal article" date="2007" name="Proc. Natl. Acad. Sci. U.S.A.">
        <title>Independent sorting-out of thousands of duplicated gene pairs in two yeast species descended from a whole-genome duplication.</title>
        <authorList>
            <person name="Scannell D.R."/>
            <person name="Frank A.C."/>
            <person name="Conant G.C."/>
            <person name="Byrne K.P."/>
            <person name="Woolfit M."/>
            <person name="Wolfe K.H."/>
        </authorList>
    </citation>
    <scope>NUCLEOTIDE SEQUENCE [LARGE SCALE GENOMIC DNA]</scope>
    <source>
        <strain evidence="9">ATCC 22028 / DSM 70294 / BCRC 21397 / CBS 2163 / NBRC 10782 / NRRL Y-8283 / UCD 57-17</strain>
    </source>
</reference>
<keyword evidence="5" id="KW-0479">Metal-binding</keyword>
<dbReference type="GO" id="GO:0006882">
    <property type="term" value="P:intracellular zinc ion homeostasis"/>
    <property type="evidence" value="ECO:0007669"/>
    <property type="project" value="EnsemblFungi"/>
</dbReference>
<evidence type="ECO:0008006" key="10">
    <source>
        <dbReference type="Google" id="ProtNLM"/>
    </source>
</evidence>
<dbReference type="GeneID" id="5547350"/>
<organism evidence="9">
    <name type="scientific">Vanderwaltozyma polyspora (strain ATCC 22028 / DSM 70294 / BCRC 21397 / CBS 2163 / NBRC 10782 / NRRL Y-8283 / UCD 57-17)</name>
    <name type="common">Kluyveromyces polysporus</name>
    <dbReference type="NCBI Taxonomy" id="436907"/>
    <lineage>
        <taxon>Eukaryota</taxon>
        <taxon>Fungi</taxon>
        <taxon>Dikarya</taxon>
        <taxon>Ascomycota</taxon>
        <taxon>Saccharomycotina</taxon>
        <taxon>Saccharomycetes</taxon>
        <taxon>Saccharomycetales</taxon>
        <taxon>Saccharomycetaceae</taxon>
        <taxon>Vanderwaltozyma</taxon>
    </lineage>
</organism>
<keyword evidence="3 7" id="KW-1133">Transmembrane helix</keyword>
<keyword evidence="5" id="KW-0862">Zinc</keyword>
<evidence type="ECO:0000313" key="9">
    <source>
        <dbReference type="Proteomes" id="UP000000267"/>
    </source>
</evidence>
<dbReference type="GO" id="GO:0016020">
    <property type="term" value="C:membrane"/>
    <property type="evidence" value="ECO:0007669"/>
    <property type="project" value="UniProtKB-SubCell"/>
</dbReference>
<evidence type="ECO:0000256" key="7">
    <source>
        <dbReference type="SAM" id="Phobius"/>
    </source>
</evidence>
<feature type="transmembrane region" description="Helical" evidence="7">
    <location>
        <begin position="365"/>
        <end position="390"/>
    </location>
</feature>
<keyword evidence="2 7" id="KW-0812">Transmembrane</keyword>
<dbReference type="eggNOG" id="KOG0748">
    <property type="taxonomic scope" value="Eukaryota"/>
</dbReference>
<feature type="transmembrane region" description="Helical" evidence="7">
    <location>
        <begin position="294"/>
        <end position="311"/>
    </location>
</feature>
<accession>A7TFK9</accession>
<dbReference type="HOGENOM" id="CLU_025943_0_1_1"/>
<dbReference type="GO" id="GO:0046872">
    <property type="term" value="F:metal ion binding"/>
    <property type="evidence" value="ECO:0007669"/>
    <property type="project" value="UniProtKB-KW"/>
</dbReference>
<dbReference type="FunCoup" id="A7TFK9">
    <property type="interactions" value="46"/>
</dbReference>
<keyword evidence="4 7" id="KW-0472">Membrane</keyword>
<proteinExistence type="predicted"/>
<comment type="subcellular location">
    <subcellularLocation>
        <location evidence="1">Membrane</location>
        <topology evidence="1">Multi-pass membrane protein</topology>
    </subcellularLocation>
</comment>
<feature type="transmembrane region" description="Helical" evidence="7">
    <location>
        <begin position="467"/>
        <end position="485"/>
    </location>
</feature>
<feature type="region of interest" description="Disordered" evidence="6">
    <location>
        <begin position="1"/>
        <end position="22"/>
    </location>
</feature>
<evidence type="ECO:0000256" key="4">
    <source>
        <dbReference type="ARBA" id="ARBA00023136"/>
    </source>
</evidence>
<gene>
    <name evidence="8" type="ORF">Kpol_2002p94</name>
</gene>
<dbReference type="Pfam" id="PF03006">
    <property type="entry name" value="HlyIII"/>
    <property type="match status" value="1"/>
</dbReference>
<evidence type="ECO:0000256" key="5">
    <source>
        <dbReference type="PIRSR" id="PIRSR604254-1"/>
    </source>
</evidence>
<evidence type="ECO:0000313" key="8">
    <source>
        <dbReference type="EMBL" id="EDO19023.1"/>
    </source>
</evidence>
<dbReference type="RefSeq" id="XP_001646881.1">
    <property type="nucleotide sequence ID" value="XM_001646831.1"/>
</dbReference>
<dbReference type="InParanoid" id="A7TFK9"/>
<feature type="binding site" evidence="5">
    <location>
        <position position="351"/>
    </location>
    <ligand>
        <name>Zn(2+)</name>
        <dbReference type="ChEBI" id="CHEBI:29105"/>
    </ligand>
</feature>
<feature type="transmembrane region" description="Helical" evidence="7">
    <location>
        <begin position="427"/>
        <end position="447"/>
    </location>
</feature>
<feature type="transmembrane region" description="Helical" evidence="7">
    <location>
        <begin position="396"/>
        <end position="415"/>
    </location>
</feature>
<dbReference type="KEGG" id="vpo:Kpol_2002p94"/>
<dbReference type="InterPro" id="IPR004254">
    <property type="entry name" value="AdipoR/HlyIII-related"/>
</dbReference>
<evidence type="ECO:0000256" key="1">
    <source>
        <dbReference type="ARBA" id="ARBA00004141"/>
    </source>
</evidence>
<dbReference type="Proteomes" id="UP000000267">
    <property type="component" value="Unassembled WGS sequence"/>
</dbReference>
<name>A7TFK9_VANPO</name>
<dbReference type="GO" id="GO:0038023">
    <property type="term" value="F:signaling receptor activity"/>
    <property type="evidence" value="ECO:0007669"/>
    <property type="project" value="TreeGrafter"/>
</dbReference>
<protein>
    <recommendedName>
        <fullName evidence="10">Izh3p</fullName>
    </recommendedName>
</protein>
<dbReference type="PhylomeDB" id="A7TFK9"/>
<dbReference type="AlphaFoldDB" id="A7TFK9"/>
<evidence type="ECO:0000256" key="2">
    <source>
        <dbReference type="ARBA" id="ARBA00022692"/>
    </source>
</evidence>
<feature type="transmembrane region" description="Helical" evidence="7">
    <location>
        <begin position="331"/>
        <end position="353"/>
    </location>
</feature>
<dbReference type="OrthoDB" id="5585746at2759"/>
<evidence type="ECO:0000256" key="3">
    <source>
        <dbReference type="ARBA" id="ARBA00022989"/>
    </source>
</evidence>
<dbReference type="PANTHER" id="PTHR20855:SF97">
    <property type="entry name" value="ADIPOR-LIKE RECEPTOR IZH3-RELATED"/>
    <property type="match status" value="1"/>
</dbReference>
<dbReference type="EMBL" id="DS480383">
    <property type="protein sequence ID" value="EDO19023.1"/>
    <property type="molecule type" value="Genomic_DNA"/>
</dbReference>